<evidence type="ECO:0000313" key="5">
    <source>
        <dbReference type="Proteomes" id="UP000245429"/>
    </source>
</evidence>
<feature type="chain" id="PRO_5015913219" evidence="2">
    <location>
        <begin position="19"/>
        <end position="610"/>
    </location>
</feature>
<dbReference type="OrthoDB" id="2582440at2"/>
<organism evidence="4 5">
    <name type="scientific">Flavobacterium sediminis</name>
    <dbReference type="NCBI Taxonomy" id="2201181"/>
    <lineage>
        <taxon>Bacteria</taxon>
        <taxon>Pseudomonadati</taxon>
        <taxon>Bacteroidota</taxon>
        <taxon>Flavobacteriia</taxon>
        <taxon>Flavobacteriales</taxon>
        <taxon>Flavobacteriaceae</taxon>
        <taxon>Flavobacterium</taxon>
    </lineage>
</organism>
<dbReference type="Pfam" id="PF18962">
    <property type="entry name" value="Por_Secre_tail"/>
    <property type="match status" value="1"/>
</dbReference>
<dbReference type="RefSeq" id="WP_109569619.1">
    <property type="nucleotide sequence ID" value="NZ_CP029463.1"/>
</dbReference>
<evidence type="ECO:0000256" key="1">
    <source>
        <dbReference type="ARBA" id="ARBA00022729"/>
    </source>
</evidence>
<dbReference type="InterPro" id="IPR026444">
    <property type="entry name" value="Secre_tail"/>
</dbReference>
<keyword evidence="5" id="KW-1185">Reference proteome</keyword>
<dbReference type="NCBIfam" id="TIGR04183">
    <property type="entry name" value="Por_Secre_tail"/>
    <property type="match status" value="1"/>
</dbReference>
<dbReference type="KEGG" id="fse:DI487_10605"/>
<feature type="domain" description="Secretion system C-terminal sorting" evidence="3">
    <location>
        <begin position="541"/>
        <end position="608"/>
    </location>
</feature>
<evidence type="ECO:0000259" key="3">
    <source>
        <dbReference type="Pfam" id="PF18962"/>
    </source>
</evidence>
<evidence type="ECO:0000313" key="4">
    <source>
        <dbReference type="EMBL" id="AWM14259.1"/>
    </source>
</evidence>
<name>A0A2U8QW15_9FLAO</name>
<evidence type="ECO:0000256" key="2">
    <source>
        <dbReference type="SAM" id="SignalP"/>
    </source>
</evidence>
<accession>A0A2U8QW15</accession>
<dbReference type="Proteomes" id="UP000245429">
    <property type="component" value="Chromosome"/>
</dbReference>
<feature type="signal peptide" evidence="2">
    <location>
        <begin position="1"/>
        <end position="18"/>
    </location>
</feature>
<keyword evidence="1 2" id="KW-0732">Signal</keyword>
<dbReference type="AlphaFoldDB" id="A0A2U8QW15"/>
<proteinExistence type="predicted"/>
<reference evidence="4 5" key="1">
    <citation type="submission" date="2018-05" db="EMBL/GenBank/DDBJ databases">
        <title>Flavobacterium sp. MEBiC07310.</title>
        <authorList>
            <person name="Baek K."/>
        </authorList>
    </citation>
    <scope>NUCLEOTIDE SEQUENCE [LARGE SCALE GENOMIC DNA]</scope>
    <source>
        <strain evidence="4 5">MEBiC07310</strain>
    </source>
</reference>
<sequence>MRKTLLSLMFMVGLGSQAQLYVGTGGYVYSNDQYIFVTSQVELNSGGNIFLRNQSQLLQGTTGVGQNTGLGTLSVFQEGTSDNFKYNYWCSPVGNPSATIGNSNFGISLLNSPTGLTSSTPVTVLPYGNYNGQATPLSIAQRWIYKFSTSNQYAQWVFVGTATNVQPGLGFTMKGTSGTDTFVADTNEGVENNAGNAQRYDFRGKPNDGNIANAVSTNNFTLIGNPYPSAIDLNIFLLDPANSAVINGQAYFWEQTSTTHFITDYDGGYGIYTPGTGVYTPAVFWNYDQAGGQETNLGSSGSVYERRFTPVGQGFMVLGTANGSIVMKNQYRVFVKESVANQSEFERMAISRATVSNDEYFQEIPNVAGTDYTQIRKGTSPYLRINAVYNNEAVRPTTIAFDDLATQAYDYGYDGRSATDAAPISFYYVVDGMSYEYASTAFKFGINEKVPVGFRCNETTTFKVLVQGAYSGFDDSQMVYMHDKQTGIYHDIKNNSFEVTLPAGDNRTRFEITFKNIDKDISEEDIFSSESFDVYQNNEGNMLTVLNAIHKDIVKVDLYDVTGKLVLSKENLGKSEKIEIPTSNLSDGVYIVKLATIDAVEITKKVSIYK</sequence>
<protein>
    <submittedName>
        <fullName evidence="4">Secretion protein</fullName>
    </submittedName>
</protein>
<gene>
    <name evidence="4" type="ORF">DI487_10605</name>
</gene>
<dbReference type="EMBL" id="CP029463">
    <property type="protein sequence ID" value="AWM14259.1"/>
    <property type="molecule type" value="Genomic_DNA"/>
</dbReference>